<protein>
    <submittedName>
        <fullName evidence="3">Phage integrase SAM-like domain-containing protein</fullName>
    </submittedName>
</protein>
<organism evidence="3 4">
    <name type="scientific">Larkinella insperata</name>
    <dbReference type="NCBI Taxonomy" id="332158"/>
    <lineage>
        <taxon>Bacteria</taxon>
        <taxon>Pseudomonadati</taxon>
        <taxon>Bacteroidota</taxon>
        <taxon>Cytophagia</taxon>
        <taxon>Cytophagales</taxon>
        <taxon>Spirosomataceae</taxon>
        <taxon>Larkinella</taxon>
    </lineage>
</organism>
<keyword evidence="4" id="KW-1185">Reference proteome</keyword>
<dbReference type="InterPro" id="IPR011010">
    <property type="entry name" value="DNA_brk_join_enz"/>
</dbReference>
<feature type="domain" description="Phage integrase SAM-like" evidence="2">
    <location>
        <begin position="124"/>
        <end position="221"/>
    </location>
</feature>
<proteinExistence type="predicted"/>
<dbReference type="RefSeq" id="WP_379885713.1">
    <property type="nucleotide sequence ID" value="NZ_JBHTLP010000044.1"/>
</dbReference>
<dbReference type="Pfam" id="PF13102">
    <property type="entry name" value="Phage_int_SAM_5"/>
    <property type="match status" value="1"/>
</dbReference>
<dbReference type="InterPro" id="IPR013762">
    <property type="entry name" value="Integrase-like_cat_sf"/>
</dbReference>
<dbReference type="EMBL" id="JBHTLP010000044">
    <property type="protein sequence ID" value="MFD1145407.1"/>
    <property type="molecule type" value="Genomic_DNA"/>
</dbReference>
<dbReference type="SUPFAM" id="SSF56349">
    <property type="entry name" value="DNA breaking-rejoining enzymes"/>
    <property type="match status" value="1"/>
</dbReference>
<dbReference type="Proteomes" id="UP001597116">
    <property type="component" value="Unassembled WGS sequence"/>
</dbReference>
<dbReference type="Gene3D" id="1.10.443.10">
    <property type="entry name" value="Intergrase catalytic core"/>
    <property type="match status" value="1"/>
</dbReference>
<sequence length="425" mass="48696">MDQLTTYPALPLRQRVSLRLMFELTPGRKTALAELKCRLQVDEQPLETYGSGVFTPPGLWDPRRQRAKGRSAEARAINQLLSDIRAGHLVVLQELVRAELPLTAAQVRYFWTTGAPIAPRLLHLFEAYVTALEARPQPERPSRSTMGSWQLSYRYASSFLNAQGHRDLLLPSVGVGWAKAYYQWLRARPLSVNFSTSLVGNVREVLQFAVENELLADNPLKSLKLGWKYGKPIHCLSRTQLQTLHTLELPRSLDVARQWALFCCYTGLDYADAIALMTDPDPHLHRGSYGEKIIWQRLKIQNLHEAYPQWAICHIPLLEEARQLLAGLRSLRQPSFNRMNHNLKLVGNHLQLPFRFTTKVCRKTAGALFIHRGYRMPVIQKIMGVKNYSTLEKHYLTTWSEVVDNDMIRLNEWEQELPASSGQVQ</sequence>
<accession>A0ABW3QFE2</accession>
<keyword evidence="1" id="KW-0233">DNA recombination</keyword>
<reference evidence="4" key="1">
    <citation type="journal article" date="2019" name="Int. J. Syst. Evol. Microbiol.">
        <title>The Global Catalogue of Microorganisms (GCM) 10K type strain sequencing project: providing services to taxonomists for standard genome sequencing and annotation.</title>
        <authorList>
            <consortium name="The Broad Institute Genomics Platform"/>
            <consortium name="The Broad Institute Genome Sequencing Center for Infectious Disease"/>
            <person name="Wu L."/>
            <person name="Ma J."/>
        </authorList>
    </citation>
    <scope>NUCLEOTIDE SEQUENCE [LARGE SCALE GENOMIC DNA]</scope>
    <source>
        <strain evidence="4">CCUG 55608</strain>
    </source>
</reference>
<evidence type="ECO:0000259" key="2">
    <source>
        <dbReference type="Pfam" id="PF13102"/>
    </source>
</evidence>
<evidence type="ECO:0000256" key="1">
    <source>
        <dbReference type="ARBA" id="ARBA00023172"/>
    </source>
</evidence>
<name>A0ABW3QFE2_9BACT</name>
<evidence type="ECO:0000313" key="4">
    <source>
        <dbReference type="Proteomes" id="UP001597116"/>
    </source>
</evidence>
<comment type="caution">
    <text evidence="3">The sequence shown here is derived from an EMBL/GenBank/DDBJ whole genome shotgun (WGS) entry which is preliminary data.</text>
</comment>
<evidence type="ECO:0000313" key="3">
    <source>
        <dbReference type="EMBL" id="MFD1145407.1"/>
    </source>
</evidence>
<gene>
    <name evidence="3" type="ORF">ACFQ4C_30050</name>
</gene>
<dbReference type="InterPro" id="IPR025269">
    <property type="entry name" value="SAM-like_dom"/>
</dbReference>